<evidence type="ECO:0000256" key="6">
    <source>
        <dbReference type="SAM" id="MobiDB-lite"/>
    </source>
</evidence>
<dbReference type="AlphaFoldDB" id="A0AAU7CC68"/>
<keyword evidence="5" id="KW-0998">Cell outer membrane</keyword>
<evidence type="ECO:0000256" key="4">
    <source>
        <dbReference type="ARBA" id="ARBA00023136"/>
    </source>
</evidence>
<dbReference type="EMBL" id="CP155447">
    <property type="protein sequence ID" value="XBH02705.1"/>
    <property type="molecule type" value="Genomic_DNA"/>
</dbReference>
<dbReference type="Gene3D" id="1.20.1600.10">
    <property type="entry name" value="Outer membrane efflux proteins (OEP)"/>
    <property type="match status" value="1"/>
</dbReference>
<keyword evidence="3" id="KW-0812">Transmembrane</keyword>
<sequence length="543" mass="60515">MKPPHSKPARTARRHRRAIVLPVFLVLIGAAVNLQAQPAESVPTEAGAESAGHPPPPPVPLRLDDAIRQSLANVETVQANVSVQTATVARFEALKEFVPLVNLPQLAVAFNQLGGPGKVMILPDVTGGALLEGSPGLQQAALNRANLYFPLAPSGHITALPIAEEGIHAKVLMEQLVRRSQMMLAIQGYYEAKQVEYGIRTARLGVKLTGETLALTERKLREKQVHDVEVTEASISDTKARVLLADLEKDARITQRELALVLHQSRLLVPQQGRIIPIRLDESYDFDLAAPDEVDLRWMPDLPGSRPEAIELAKQQRVEVRLRLVGLRIARLQQKRSVLGLLGEGRLPAELGFKNTSPTRNGGITLGAIFGSSYGLPVVDIGLWSSIREARLDVVQSQLELEKALIEVAADAGNTWDRWQQAIREWELGEAELRLRHELLERLERLYEQKQSIWVEVLGAQVNLLQADANRWTQWYNLQLARFNILRATEQLLDYVERKRITRLTAGQKPPPEGIHRRWLPWLASKESTQQPLVPKGGHHARP</sequence>
<feature type="region of interest" description="Disordered" evidence="6">
    <location>
        <begin position="41"/>
        <end position="61"/>
    </location>
</feature>
<keyword evidence="2" id="KW-1134">Transmembrane beta strand</keyword>
<dbReference type="RefSeq" id="WP_406695446.1">
    <property type="nucleotide sequence ID" value="NZ_CP155447.1"/>
</dbReference>
<dbReference type="SUPFAM" id="SSF56954">
    <property type="entry name" value="Outer membrane efflux proteins (OEP)"/>
    <property type="match status" value="1"/>
</dbReference>
<dbReference type="PANTHER" id="PTHR30026:SF20">
    <property type="entry name" value="OUTER MEMBRANE PROTEIN TOLC"/>
    <property type="match status" value="1"/>
</dbReference>
<evidence type="ECO:0000256" key="2">
    <source>
        <dbReference type="ARBA" id="ARBA00022452"/>
    </source>
</evidence>
<dbReference type="PANTHER" id="PTHR30026">
    <property type="entry name" value="OUTER MEMBRANE PROTEIN TOLC"/>
    <property type="match status" value="1"/>
</dbReference>
<proteinExistence type="predicted"/>
<dbReference type="GO" id="GO:1990281">
    <property type="term" value="C:efflux pump complex"/>
    <property type="evidence" value="ECO:0007669"/>
    <property type="project" value="TreeGrafter"/>
</dbReference>
<evidence type="ECO:0000256" key="5">
    <source>
        <dbReference type="ARBA" id="ARBA00023237"/>
    </source>
</evidence>
<organism evidence="7">
    <name type="scientific">Singulisphaera sp. Ch08</name>
    <dbReference type="NCBI Taxonomy" id="3120278"/>
    <lineage>
        <taxon>Bacteria</taxon>
        <taxon>Pseudomonadati</taxon>
        <taxon>Planctomycetota</taxon>
        <taxon>Planctomycetia</taxon>
        <taxon>Isosphaerales</taxon>
        <taxon>Isosphaeraceae</taxon>
        <taxon>Singulisphaera</taxon>
    </lineage>
</organism>
<comment type="subcellular location">
    <subcellularLocation>
        <location evidence="1">Cell outer membrane</location>
    </subcellularLocation>
</comment>
<evidence type="ECO:0000313" key="7">
    <source>
        <dbReference type="EMBL" id="XBH02705.1"/>
    </source>
</evidence>
<evidence type="ECO:0000256" key="1">
    <source>
        <dbReference type="ARBA" id="ARBA00004442"/>
    </source>
</evidence>
<dbReference type="GO" id="GO:0015562">
    <property type="term" value="F:efflux transmembrane transporter activity"/>
    <property type="evidence" value="ECO:0007669"/>
    <property type="project" value="InterPro"/>
</dbReference>
<name>A0AAU7CC68_9BACT</name>
<dbReference type="InterPro" id="IPR051906">
    <property type="entry name" value="TolC-like"/>
</dbReference>
<reference evidence="7" key="1">
    <citation type="submission" date="2024-05" db="EMBL/GenBank/DDBJ databases">
        <title>Planctomycetes of the genus Singulisphaera possess chitinolytic capabilities.</title>
        <authorList>
            <person name="Ivanova A."/>
        </authorList>
    </citation>
    <scope>NUCLEOTIDE SEQUENCE</scope>
    <source>
        <strain evidence="7">Ch08T</strain>
    </source>
</reference>
<keyword evidence="4" id="KW-0472">Membrane</keyword>
<accession>A0AAU7CC68</accession>
<dbReference type="GO" id="GO:0015288">
    <property type="term" value="F:porin activity"/>
    <property type="evidence" value="ECO:0007669"/>
    <property type="project" value="TreeGrafter"/>
</dbReference>
<dbReference type="GO" id="GO:0009279">
    <property type="term" value="C:cell outer membrane"/>
    <property type="evidence" value="ECO:0007669"/>
    <property type="project" value="UniProtKB-SubCell"/>
</dbReference>
<gene>
    <name evidence="7" type="ORF">V5E97_30940</name>
</gene>
<evidence type="ECO:0000256" key="3">
    <source>
        <dbReference type="ARBA" id="ARBA00022692"/>
    </source>
</evidence>
<protein>
    <submittedName>
        <fullName evidence="7">TolC family protein</fullName>
    </submittedName>
</protein>